<comment type="caution">
    <text evidence="3">The sequence shown here is derived from an EMBL/GenBank/DDBJ whole genome shotgun (WGS) entry which is preliminary data.</text>
</comment>
<keyword evidence="2" id="KW-0732">Signal</keyword>
<dbReference type="EMBL" id="BAABIB010000002">
    <property type="protein sequence ID" value="GAA5150730.1"/>
    <property type="molecule type" value="Genomic_DNA"/>
</dbReference>
<keyword evidence="1" id="KW-1133">Transmembrane helix</keyword>
<accession>A0ABP9PR26</accession>
<proteinExistence type="predicted"/>
<sequence>MSKILVKVAGLAVVFAVLFGGVAQAAEAGTRQQQESAPVQSTGETRAVVVGSLAFVLMLGAAGAVFWYTARSRHSTE</sequence>
<keyword evidence="1" id="KW-0472">Membrane</keyword>
<evidence type="ECO:0000313" key="4">
    <source>
        <dbReference type="Proteomes" id="UP001500192"/>
    </source>
</evidence>
<reference evidence="4" key="1">
    <citation type="journal article" date="2019" name="Int. J. Syst. Evol. Microbiol.">
        <title>The Global Catalogue of Microorganisms (GCM) 10K type strain sequencing project: providing services to taxonomists for standard genome sequencing and annotation.</title>
        <authorList>
            <consortium name="The Broad Institute Genomics Platform"/>
            <consortium name="The Broad Institute Genome Sequencing Center for Infectious Disease"/>
            <person name="Wu L."/>
            <person name="Ma J."/>
        </authorList>
    </citation>
    <scope>NUCLEOTIDE SEQUENCE [LARGE SCALE GENOMIC DNA]</scope>
    <source>
        <strain evidence="4">JCM 18054</strain>
    </source>
</reference>
<evidence type="ECO:0000313" key="3">
    <source>
        <dbReference type="EMBL" id="GAA5150730.1"/>
    </source>
</evidence>
<organism evidence="3 4">
    <name type="scientific">Amycolatopsis dongchuanensis</name>
    <dbReference type="NCBI Taxonomy" id="1070866"/>
    <lineage>
        <taxon>Bacteria</taxon>
        <taxon>Bacillati</taxon>
        <taxon>Actinomycetota</taxon>
        <taxon>Actinomycetes</taxon>
        <taxon>Pseudonocardiales</taxon>
        <taxon>Pseudonocardiaceae</taxon>
        <taxon>Amycolatopsis</taxon>
    </lineage>
</organism>
<dbReference type="Proteomes" id="UP001500192">
    <property type="component" value="Unassembled WGS sequence"/>
</dbReference>
<protein>
    <submittedName>
        <fullName evidence="3">Uncharacterized protein</fullName>
    </submittedName>
</protein>
<feature type="chain" id="PRO_5047480768" evidence="2">
    <location>
        <begin position="26"/>
        <end position="77"/>
    </location>
</feature>
<evidence type="ECO:0000256" key="2">
    <source>
        <dbReference type="SAM" id="SignalP"/>
    </source>
</evidence>
<evidence type="ECO:0000256" key="1">
    <source>
        <dbReference type="SAM" id="Phobius"/>
    </source>
</evidence>
<dbReference type="RefSeq" id="WP_346051273.1">
    <property type="nucleotide sequence ID" value="NZ_BAABIB010000002.1"/>
</dbReference>
<feature type="signal peptide" evidence="2">
    <location>
        <begin position="1"/>
        <end position="25"/>
    </location>
</feature>
<gene>
    <name evidence="3" type="ORF">GCM10023214_00510</name>
</gene>
<name>A0ABP9PR26_9PSEU</name>
<keyword evidence="1" id="KW-0812">Transmembrane</keyword>
<feature type="transmembrane region" description="Helical" evidence="1">
    <location>
        <begin position="49"/>
        <end position="70"/>
    </location>
</feature>
<keyword evidence="4" id="KW-1185">Reference proteome</keyword>